<dbReference type="RefSeq" id="WP_353948383.1">
    <property type="nucleotide sequence ID" value="NZ_CP159510.1"/>
</dbReference>
<feature type="binding site" evidence="7">
    <location>
        <position position="133"/>
    </location>
    <ligand>
        <name>a 1,2-diacyl-sn-glycero-3-phospho-(1'-sn-glycerol)</name>
        <dbReference type="ChEBI" id="CHEBI:64716"/>
    </ligand>
</feature>
<reference evidence="8" key="1">
    <citation type="submission" date="2024-06" db="EMBL/GenBank/DDBJ databases">
        <authorList>
            <person name="Fan A."/>
            <person name="Zhang F.Y."/>
            <person name="Zhang L."/>
        </authorList>
    </citation>
    <scope>NUCLEOTIDE SEQUENCE</scope>
    <source>
        <strain evidence="8">Y61</strain>
    </source>
</reference>
<dbReference type="AlphaFoldDB" id="A0AAU8IFH8"/>
<comment type="similarity">
    <text evidence="1 7">Belongs to the Lgt family.</text>
</comment>
<dbReference type="EMBL" id="CP159510">
    <property type="protein sequence ID" value="XCJ17066.1"/>
    <property type="molecule type" value="Genomic_DNA"/>
</dbReference>
<comment type="subcellular location">
    <subcellularLocation>
        <location evidence="7">Cell membrane</location>
        <topology evidence="7">Multi-pass membrane protein</topology>
    </subcellularLocation>
</comment>
<gene>
    <name evidence="7 8" type="primary">lgt</name>
    <name evidence="8" type="ORF">ABNN70_00480</name>
</gene>
<evidence type="ECO:0000256" key="3">
    <source>
        <dbReference type="ARBA" id="ARBA00022679"/>
    </source>
</evidence>
<keyword evidence="5 7" id="KW-1133">Transmembrane helix</keyword>
<feature type="transmembrane region" description="Helical" evidence="7">
    <location>
        <begin position="228"/>
        <end position="249"/>
    </location>
</feature>
<keyword evidence="4 7" id="KW-0812">Transmembrane</keyword>
<dbReference type="GO" id="GO:0005886">
    <property type="term" value="C:plasma membrane"/>
    <property type="evidence" value="ECO:0007669"/>
    <property type="project" value="UniProtKB-SubCell"/>
</dbReference>
<evidence type="ECO:0000256" key="5">
    <source>
        <dbReference type="ARBA" id="ARBA00022989"/>
    </source>
</evidence>
<evidence type="ECO:0000313" key="8">
    <source>
        <dbReference type="EMBL" id="XCJ17066.1"/>
    </source>
</evidence>
<keyword evidence="6 7" id="KW-0472">Membrane</keyword>
<dbReference type="GO" id="GO:0042158">
    <property type="term" value="P:lipoprotein biosynthetic process"/>
    <property type="evidence" value="ECO:0007669"/>
    <property type="project" value="UniProtKB-UniRule"/>
</dbReference>
<feature type="transmembrane region" description="Helical" evidence="7">
    <location>
        <begin position="170"/>
        <end position="190"/>
    </location>
</feature>
<comment type="function">
    <text evidence="7">Catalyzes the transfer of the diacylglyceryl group from phosphatidylglycerol to the sulfhydryl group of the N-terminal cysteine of a prolipoprotein, the first step in the formation of mature lipoproteins.</text>
</comment>
<dbReference type="PANTHER" id="PTHR30589">
    <property type="entry name" value="PROLIPOPROTEIN DIACYLGLYCERYL TRANSFERASE"/>
    <property type="match status" value="1"/>
</dbReference>
<dbReference type="EC" id="2.5.1.145" evidence="7"/>
<dbReference type="PANTHER" id="PTHR30589:SF0">
    <property type="entry name" value="PHOSPHATIDYLGLYCEROL--PROLIPOPROTEIN DIACYLGLYCERYL TRANSFERASE"/>
    <property type="match status" value="1"/>
</dbReference>
<proteinExistence type="inferred from homology"/>
<feature type="transmembrane region" description="Helical" evidence="7">
    <location>
        <begin position="114"/>
        <end position="132"/>
    </location>
</feature>
<dbReference type="Pfam" id="PF01790">
    <property type="entry name" value="LGT"/>
    <property type="match status" value="1"/>
</dbReference>
<dbReference type="NCBIfam" id="TIGR00544">
    <property type="entry name" value="lgt"/>
    <property type="match status" value="1"/>
</dbReference>
<dbReference type="GO" id="GO:0008961">
    <property type="term" value="F:phosphatidylglycerol-prolipoprotein diacylglyceryl transferase activity"/>
    <property type="evidence" value="ECO:0007669"/>
    <property type="project" value="UniProtKB-UniRule"/>
</dbReference>
<keyword evidence="3 7" id="KW-0808">Transferase</keyword>
<organism evidence="8">
    <name type="scientific">Sporolactobacillus sp. Y61</name>
    <dbReference type="NCBI Taxonomy" id="3160863"/>
    <lineage>
        <taxon>Bacteria</taxon>
        <taxon>Bacillati</taxon>
        <taxon>Bacillota</taxon>
        <taxon>Bacilli</taxon>
        <taxon>Bacillales</taxon>
        <taxon>Sporolactobacillaceae</taxon>
        <taxon>Sporolactobacillus</taxon>
    </lineage>
</organism>
<feature type="transmembrane region" description="Helical" evidence="7">
    <location>
        <begin position="82"/>
        <end position="107"/>
    </location>
</feature>
<feature type="transmembrane region" description="Helical" evidence="7">
    <location>
        <begin position="47"/>
        <end position="70"/>
    </location>
</feature>
<evidence type="ECO:0000256" key="1">
    <source>
        <dbReference type="ARBA" id="ARBA00007150"/>
    </source>
</evidence>
<accession>A0AAU8IFH8</accession>
<feature type="transmembrane region" description="Helical" evidence="7">
    <location>
        <begin position="14"/>
        <end position="35"/>
    </location>
</feature>
<sequence>MWFPGPVLFRVGPIAINTLGVSVALSTLLGLWIVNREARKQNINADYMVEFALYCVLGGVIGARLWYVLFKWPYYAAHPGEILMVWMGGLALQGGILGGILIGIWLAKKHKLPVWQVADIVAPALILGMSIGRLSDFLAGDAYGIPSDSFLAVTYPPGTFVYHAFGSTPVLPTPLFEAIGDLVILGILFLIKHRKPFQGFLFLLMLELYSILRFSLEFWRGDSLSTVFNLKTAQVTALLTIIIAIGFMIRRYRQTKNYQREKI</sequence>
<comment type="pathway">
    <text evidence="7">Protein modification; lipoprotein biosynthesis (diacylglyceryl transfer).</text>
</comment>
<evidence type="ECO:0000256" key="4">
    <source>
        <dbReference type="ARBA" id="ARBA00022692"/>
    </source>
</evidence>
<dbReference type="InterPro" id="IPR001640">
    <property type="entry name" value="Lgt"/>
</dbReference>
<comment type="catalytic activity">
    <reaction evidence="7">
        <text>L-cysteinyl-[prolipoprotein] + a 1,2-diacyl-sn-glycero-3-phospho-(1'-sn-glycerol) = an S-1,2-diacyl-sn-glyceryl-L-cysteinyl-[prolipoprotein] + sn-glycerol 1-phosphate + H(+)</text>
        <dbReference type="Rhea" id="RHEA:56712"/>
        <dbReference type="Rhea" id="RHEA-COMP:14679"/>
        <dbReference type="Rhea" id="RHEA-COMP:14680"/>
        <dbReference type="ChEBI" id="CHEBI:15378"/>
        <dbReference type="ChEBI" id="CHEBI:29950"/>
        <dbReference type="ChEBI" id="CHEBI:57685"/>
        <dbReference type="ChEBI" id="CHEBI:64716"/>
        <dbReference type="ChEBI" id="CHEBI:140658"/>
        <dbReference type="EC" id="2.5.1.145"/>
    </reaction>
</comment>
<feature type="transmembrane region" description="Helical" evidence="7">
    <location>
        <begin position="197"/>
        <end position="216"/>
    </location>
</feature>
<protein>
    <recommendedName>
        <fullName evidence="7">Phosphatidylglycerol--prolipoprotein diacylglyceryl transferase</fullName>
        <ecNumber evidence="7">2.5.1.145</ecNumber>
    </recommendedName>
</protein>
<dbReference type="HAMAP" id="MF_01147">
    <property type="entry name" value="Lgt"/>
    <property type="match status" value="1"/>
</dbReference>
<keyword evidence="2 7" id="KW-1003">Cell membrane</keyword>
<name>A0AAU8IFH8_9BACL</name>
<evidence type="ECO:0000256" key="2">
    <source>
        <dbReference type="ARBA" id="ARBA00022475"/>
    </source>
</evidence>
<evidence type="ECO:0000256" key="6">
    <source>
        <dbReference type="ARBA" id="ARBA00023136"/>
    </source>
</evidence>
<evidence type="ECO:0000256" key="7">
    <source>
        <dbReference type="HAMAP-Rule" id="MF_01147"/>
    </source>
</evidence>